<evidence type="ECO:0000313" key="4">
    <source>
        <dbReference type="Proteomes" id="UP000708208"/>
    </source>
</evidence>
<dbReference type="InterPro" id="IPR003140">
    <property type="entry name" value="PLipase/COase/thioEstase"/>
</dbReference>
<dbReference type="InterPro" id="IPR050565">
    <property type="entry name" value="LYPA1-2/EST-like"/>
</dbReference>
<evidence type="ECO:0000256" key="1">
    <source>
        <dbReference type="ARBA" id="ARBA00022801"/>
    </source>
</evidence>
<dbReference type="OrthoDB" id="2418081at2759"/>
<sequence length="64" mass="7236">PSKPITIYYGQEMPAWYDIRSLTRIDEDTQGINAASKYIQNLIQKEFDTGISPDRIILAGFSQG</sequence>
<evidence type="ECO:0000259" key="2">
    <source>
        <dbReference type="Pfam" id="PF02230"/>
    </source>
</evidence>
<dbReference type="GO" id="GO:0052689">
    <property type="term" value="F:carboxylic ester hydrolase activity"/>
    <property type="evidence" value="ECO:0007669"/>
    <property type="project" value="TreeGrafter"/>
</dbReference>
<organism evidence="3 4">
    <name type="scientific">Allacma fusca</name>
    <dbReference type="NCBI Taxonomy" id="39272"/>
    <lineage>
        <taxon>Eukaryota</taxon>
        <taxon>Metazoa</taxon>
        <taxon>Ecdysozoa</taxon>
        <taxon>Arthropoda</taxon>
        <taxon>Hexapoda</taxon>
        <taxon>Collembola</taxon>
        <taxon>Symphypleona</taxon>
        <taxon>Sminthuridae</taxon>
        <taxon>Allacma</taxon>
    </lineage>
</organism>
<reference evidence="3" key="1">
    <citation type="submission" date="2021-06" db="EMBL/GenBank/DDBJ databases">
        <authorList>
            <person name="Hodson N. C."/>
            <person name="Mongue J. A."/>
            <person name="Jaron S. K."/>
        </authorList>
    </citation>
    <scope>NUCLEOTIDE SEQUENCE</scope>
</reference>
<dbReference type="Pfam" id="PF02230">
    <property type="entry name" value="Abhydrolase_2"/>
    <property type="match status" value="1"/>
</dbReference>
<keyword evidence="4" id="KW-1185">Reference proteome</keyword>
<dbReference type="GO" id="GO:0008474">
    <property type="term" value="F:palmitoyl-(protein) hydrolase activity"/>
    <property type="evidence" value="ECO:0007669"/>
    <property type="project" value="TreeGrafter"/>
</dbReference>
<name>A0A8J2L1F5_9HEXA</name>
<dbReference type="GO" id="GO:0005737">
    <property type="term" value="C:cytoplasm"/>
    <property type="evidence" value="ECO:0007669"/>
    <property type="project" value="TreeGrafter"/>
</dbReference>
<gene>
    <name evidence="3" type="ORF">AFUS01_LOCUS35630</name>
</gene>
<evidence type="ECO:0000313" key="3">
    <source>
        <dbReference type="EMBL" id="CAG7825526.1"/>
    </source>
</evidence>
<dbReference type="EMBL" id="CAJVCH010536627">
    <property type="protein sequence ID" value="CAG7825526.1"/>
    <property type="molecule type" value="Genomic_DNA"/>
</dbReference>
<protein>
    <recommendedName>
        <fullName evidence="2">Phospholipase/carboxylesterase/thioesterase domain-containing protein</fullName>
    </recommendedName>
</protein>
<keyword evidence="1" id="KW-0378">Hydrolase</keyword>
<dbReference type="PANTHER" id="PTHR10655">
    <property type="entry name" value="LYSOPHOSPHOLIPASE-RELATED"/>
    <property type="match status" value="1"/>
</dbReference>
<accession>A0A8J2L1F5</accession>
<feature type="non-terminal residue" evidence="3">
    <location>
        <position position="64"/>
    </location>
</feature>
<proteinExistence type="predicted"/>
<comment type="caution">
    <text evidence="3">The sequence shown here is derived from an EMBL/GenBank/DDBJ whole genome shotgun (WGS) entry which is preliminary data.</text>
</comment>
<dbReference type="AlphaFoldDB" id="A0A8J2L1F5"/>
<dbReference type="Proteomes" id="UP000708208">
    <property type="component" value="Unassembled WGS sequence"/>
</dbReference>
<dbReference type="PANTHER" id="PTHR10655:SF17">
    <property type="entry name" value="LYSOPHOSPHOLIPASE-LIKE PROTEIN 1"/>
    <property type="match status" value="1"/>
</dbReference>
<feature type="domain" description="Phospholipase/carboxylesterase/thioesterase" evidence="2">
    <location>
        <begin position="1"/>
        <end position="64"/>
    </location>
</feature>
<feature type="non-terminal residue" evidence="3">
    <location>
        <position position="1"/>
    </location>
</feature>